<dbReference type="Gene3D" id="2.40.10.10">
    <property type="entry name" value="Trypsin-like serine proteases"/>
    <property type="match status" value="1"/>
</dbReference>
<evidence type="ECO:0000313" key="9">
    <source>
        <dbReference type="Proteomes" id="UP001168821"/>
    </source>
</evidence>
<evidence type="ECO:0000256" key="4">
    <source>
        <dbReference type="ARBA" id="ARBA00022801"/>
    </source>
</evidence>
<dbReference type="AlphaFoldDB" id="A0AA38HQH9"/>
<dbReference type="Pfam" id="PF00089">
    <property type="entry name" value="Trypsin"/>
    <property type="match status" value="1"/>
</dbReference>
<dbReference type="InterPro" id="IPR001254">
    <property type="entry name" value="Trypsin_dom"/>
</dbReference>
<evidence type="ECO:0000256" key="2">
    <source>
        <dbReference type="ARBA" id="ARBA00022525"/>
    </source>
</evidence>
<dbReference type="GO" id="GO:0005576">
    <property type="term" value="C:extracellular region"/>
    <property type="evidence" value="ECO:0007669"/>
    <property type="project" value="UniProtKB-SubCell"/>
</dbReference>
<keyword evidence="6" id="KW-1015">Disulfide bond</keyword>
<sequence length="272" mass="30095">MSVANSAEAKCEEYKHRVKKRASIITYVFGGTAYLGKEFPHMAILGYGIPEKIDWLCGGSLISDQFVLTAAHCLVTSNLGDLIRVRLGELDLQSVSDDANPQDFGISGKIVHPNYHPPSQYNDIALLKLDRQVQFSDYIAPICLQVNRNLPNANFIATGWGRTELGGSQSDILMKVDLEYFPNEVCQRNYDDVALESLSRGIVDDTQICAGSRQEEKDTCQGDSGWPLQIRDDALYLVGITSFGKACGVVNSPAVYTRVSYYVPWVEGIVWS</sequence>
<dbReference type="PROSITE" id="PS00134">
    <property type="entry name" value="TRYPSIN_HIS"/>
    <property type="match status" value="1"/>
</dbReference>
<keyword evidence="4" id="KW-0378">Hydrolase</keyword>
<organism evidence="8 9">
    <name type="scientific">Zophobas morio</name>
    <dbReference type="NCBI Taxonomy" id="2755281"/>
    <lineage>
        <taxon>Eukaryota</taxon>
        <taxon>Metazoa</taxon>
        <taxon>Ecdysozoa</taxon>
        <taxon>Arthropoda</taxon>
        <taxon>Hexapoda</taxon>
        <taxon>Insecta</taxon>
        <taxon>Pterygota</taxon>
        <taxon>Neoptera</taxon>
        <taxon>Endopterygota</taxon>
        <taxon>Coleoptera</taxon>
        <taxon>Polyphaga</taxon>
        <taxon>Cucujiformia</taxon>
        <taxon>Tenebrionidae</taxon>
        <taxon>Zophobas</taxon>
    </lineage>
</organism>
<keyword evidence="9" id="KW-1185">Reference proteome</keyword>
<keyword evidence="3" id="KW-0645">Protease</keyword>
<dbReference type="PROSITE" id="PS50240">
    <property type="entry name" value="TRYPSIN_DOM"/>
    <property type="match status" value="1"/>
</dbReference>
<dbReference type="InterPro" id="IPR001314">
    <property type="entry name" value="Peptidase_S1A"/>
</dbReference>
<protein>
    <recommendedName>
        <fullName evidence="7">Peptidase S1 domain-containing protein</fullName>
    </recommendedName>
</protein>
<dbReference type="GO" id="GO:0004252">
    <property type="term" value="F:serine-type endopeptidase activity"/>
    <property type="evidence" value="ECO:0007669"/>
    <property type="project" value="InterPro"/>
</dbReference>
<keyword evidence="5" id="KW-0720">Serine protease</keyword>
<evidence type="ECO:0000256" key="3">
    <source>
        <dbReference type="ARBA" id="ARBA00022670"/>
    </source>
</evidence>
<dbReference type="PANTHER" id="PTHR24258:SF136">
    <property type="entry name" value="GH06673P-RELATED"/>
    <property type="match status" value="1"/>
</dbReference>
<feature type="domain" description="Peptidase S1" evidence="7">
    <location>
        <begin position="28"/>
        <end position="271"/>
    </location>
</feature>
<evidence type="ECO:0000256" key="6">
    <source>
        <dbReference type="ARBA" id="ARBA00023157"/>
    </source>
</evidence>
<evidence type="ECO:0000256" key="5">
    <source>
        <dbReference type="ARBA" id="ARBA00022825"/>
    </source>
</evidence>
<dbReference type="GO" id="GO:0006508">
    <property type="term" value="P:proteolysis"/>
    <property type="evidence" value="ECO:0007669"/>
    <property type="project" value="UniProtKB-KW"/>
</dbReference>
<dbReference type="CDD" id="cd00190">
    <property type="entry name" value="Tryp_SPc"/>
    <property type="match status" value="1"/>
</dbReference>
<dbReference type="FunFam" id="2.40.10.10:FF:000015">
    <property type="entry name" value="Atrial natriuretic peptide-converting enzyme"/>
    <property type="match status" value="1"/>
</dbReference>
<evidence type="ECO:0000256" key="1">
    <source>
        <dbReference type="ARBA" id="ARBA00004613"/>
    </source>
</evidence>
<name>A0AA38HQH9_9CUCU</name>
<comment type="caution">
    <text evidence="8">The sequence shown here is derived from an EMBL/GenBank/DDBJ whole genome shotgun (WGS) entry which is preliminary data.</text>
</comment>
<dbReference type="PRINTS" id="PR00722">
    <property type="entry name" value="CHYMOTRYPSIN"/>
</dbReference>
<dbReference type="SMART" id="SM00020">
    <property type="entry name" value="Tryp_SPc"/>
    <property type="match status" value="1"/>
</dbReference>
<comment type="subcellular location">
    <subcellularLocation>
        <location evidence="1">Secreted</location>
    </subcellularLocation>
</comment>
<dbReference type="InterPro" id="IPR009003">
    <property type="entry name" value="Peptidase_S1_PA"/>
</dbReference>
<dbReference type="Proteomes" id="UP001168821">
    <property type="component" value="Unassembled WGS sequence"/>
</dbReference>
<evidence type="ECO:0000313" key="8">
    <source>
        <dbReference type="EMBL" id="KAJ3641626.1"/>
    </source>
</evidence>
<reference evidence="8" key="1">
    <citation type="journal article" date="2023" name="G3 (Bethesda)">
        <title>Whole genome assemblies of Zophobas morio and Tenebrio molitor.</title>
        <authorList>
            <person name="Kaur S."/>
            <person name="Stinson S.A."/>
            <person name="diCenzo G.C."/>
        </authorList>
    </citation>
    <scope>NUCLEOTIDE SEQUENCE</scope>
    <source>
        <strain evidence="8">QUZm001</strain>
    </source>
</reference>
<proteinExistence type="predicted"/>
<dbReference type="InterPro" id="IPR043504">
    <property type="entry name" value="Peptidase_S1_PA_chymotrypsin"/>
</dbReference>
<dbReference type="EMBL" id="JALNTZ010000009">
    <property type="protein sequence ID" value="KAJ3641626.1"/>
    <property type="molecule type" value="Genomic_DNA"/>
</dbReference>
<dbReference type="PANTHER" id="PTHR24258">
    <property type="entry name" value="SERINE PROTEASE-RELATED"/>
    <property type="match status" value="1"/>
</dbReference>
<dbReference type="InterPro" id="IPR018114">
    <property type="entry name" value="TRYPSIN_HIS"/>
</dbReference>
<evidence type="ECO:0000259" key="7">
    <source>
        <dbReference type="PROSITE" id="PS50240"/>
    </source>
</evidence>
<gene>
    <name evidence="8" type="ORF">Zmor_028122</name>
</gene>
<accession>A0AA38HQH9</accession>
<dbReference type="SUPFAM" id="SSF50494">
    <property type="entry name" value="Trypsin-like serine proteases"/>
    <property type="match status" value="1"/>
</dbReference>
<keyword evidence="2" id="KW-0964">Secreted</keyword>